<evidence type="ECO:0000313" key="1">
    <source>
        <dbReference type="EMBL" id="JAH35160.1"/>
    </source>
</evidence>
<accession>A0A0E9S3A7</accession>
<reference evidence="1" key="2">
    <citation type="journal article" date="2015" name="Fish Shellfish Immunol.">
        <title>Early steps in the European eel (Anguilla anguilla)-Vibrio vulnificus interaction in the gills: Role of the RtxA13 toxin.</title>
        <authorList>
            <person name="Callol A."/>
            <person name="Pajuelo D."/>
            <person name="Ebbesson L."/>
            <person name="Teles M."/>
            <person name="MacKenzie S."/>
            <person name="Amaro C."/>
        </authorList>
    </citation>
    <scope>NUCLEOTIDE SEQUENCE</scope>
</reference>
<dbReference type="EMBL" id="GBXM01073417">
    <property type="protein sequence ID" value="JAH35160.1"/>
    <property type="molecule type" value="Transcribed_RNA"/>
</dbReference>
<proteinExistence type="predicted"/>
<organism evidence="1">
    <name type="scientific">Anguilla anguilla</name>
    <name type="common">European freshwater eel</name>
    <name type="synonym">Muraena anguilla</name>
    <dbReference type="NCBI Taxonomy" id="7936"/>
    <lineage>
        <taxon>Eukaryota</taxon>
        <taxon>Metazoa</taxon>
        <taxon>Chordata</taxon>
        <taxon>Craniata</taxon>
        <taxon>Vertebrata</taxon>
        <taxon>Euteleostomi</taxon>
        <taxon>Actinopterygii</taxon>
        <taxon>Neopterygii</taxon>
        <taxon>Teleostei</taxon>
        <taxon>Anguilliformes</taxon>
        <taxon>Anguillidae</taxon>
        <taxon>Anguilla</taxon>
    </lineage>
</organism>
<reference evidence="1" key="1">
    <citation type="submission" date="2014-11" db="EMBL/GenBank/DDBJ databases">
        <authorList>
            <person name="Amaro Gonzalez C."/>
        </authorList>
    </citation>
    <scope>NUCLEOTIDE SEQUENCE</scope>
</reference>
<name>A0A0E9S3A7_ANGAN</name>
<protein>
    <submittedName>
        <fullName evidence="1">Uncharacterized protein</fullName>
    </submittedName>
</protein>
<sequence length="13" mass="1674">MTIVLLSHRDRWF</sequence>